<keyword evidence="1" id="KW-0677">Repeat</keyword>
<organism evidence="4 5">
    <name type="scientific">Niastella yeongjuensis</name>
    <dbReference type="NCBI Taxonomy" id="354355"/>
    <lineage>
        <taxon>Bacteria</taxon>
        <taxon>Pseudomonadati</taxon>
        <taxon>Bacteroidota</taxon>
        <taxon>Chitinophagia</taxon>
        <taxon>Chitinophagales</taxon>
        <taxon>Chitinophagaceae</taxon>
        <taxon>Niastella</taxon>
    </lineage>
</organism>
<dbReference type="AlphaFoldDB" id="A0A1V9EAG3"/>
<evidence type="ECO:0000313" key="5">
    <source>
        <dbReference type="Proteomes" id="UP000192610"/>
    </source>
</evidence>
<dbReference type="PROSITE" id="PS50005">
    <property type="entry name" value="TPR"/>
    <property type="match status" value="3"/>
</dbReference>
<dbReference type="PANTHER" id="PTHR45586:SF1">
    <property type="entry name" value="LIPOPOLYSACCHARIDE ASSEMBLY PROTEIN B"/>
    <property type="match status" value="1"/>
</dbReference>
<evidence type="ECO:0000256" key="1">
    <source>
        <dbReference type="ARBA" id="ARBA00022737"/>
    </source>
</evidence>
<feature type="repeat" description="TPR" evidence="3">
    <location>
        <begin position="764"/>
        <end position="797"/>
    </location>
</feature>
<sequence>MKQTTAFITLLGLFHFSYAQQNRVITDPQATFKQAKEFYQREQYSLAYPLLKDLQLQQTSADRSNQAIISQEIKYYTVVCALKQNEEGAVLQARKFIETEDNAARVQMMSFHLAEYYFRKDDLAAAGSLYETTPIANLNNREVADMKFHQGYVYFTFKQYDKAKPLFDAIRQVKDDPNYADANYYYGFICFYEKRYNDALTAFSIVEDHPTYGRVVPFYIAGIRYSLGQKEQALQYAEAKLKRGNLAYDNQMRQMVGHAYFEKKQFDKALPYLETYVNKADSVKREDIYELSYCYYEAKNWNKAISGFKQIGGKEDSLAQNAMYLLGDAYLRTGQKVNARNAFLMCARNSSNAKQQEVSQFNYAKLSYELGFQDLALDELQEFLTKYPQSEYTNEAKELLVNMLASTNNYKDALALLESVKNPSANARKLYPVVLYGRATELINDGMLVSASDLLTKAEGDANNTSVLPQIQFWKGEIAYRLNKLDDAIRYFFEYQKRPISYIEINPANANYNLGYCFLKRENYNQALGFFEKVVKDPKISAGTLEQDAYVRSADCYYMNRDFKKALAMYDKVISYSWAAGDYATFQKAMITGVSNEKEKINLLATISRRYPQSNLSADANMEVANTYIAAEQFREAIPFLNNVIKDPLSSLKPKAYLKLGIANYNLNNDNEALKQYTTVLQQFPNSTEADAALENARIIYVEQGKTSDYVAFARSMGKEITSNQEDELMYQQAEVQFNNGNFPAAAKKFEEYLTRFPDGKFALEALYYKSEIYNNAKDYAKAAEGYEKLSDLVPNKFGEKALLNAARLNFFELKNYEKSEKYFTRLKEFTTTQENKLEAMRGLLRSQFQLQKWNDAVTNAKDLLTQKGIGSDDKVIANMAIAKSFQTSNQYDQAITYYRQVVSLNKSAYGAEARYEIANCFFVQDRLSDAEKAAFEVVNKSGSYETWVTKAYLLLGDVYLKQKDYFNAKATFQSIVDNAKLEDLRQEADKKLKQTQEEEKKNSKVGG</sequence>
<evidence type="ECO:0000313" key="4">
    <source>
        <dbReference type="EMBL" id="OQP43079.1"/>
    </source>
</evidence>
<feature type="repeat" description="TPR" evidence="3">
    <location>
        <begin position="654"/>
        <end position="687"/>
    </location>
</feature>
<dbReference type="PANTHER" id="PTHR45586">
    <property type="entry name" value="TPR REPEAT-CONTAINING PROTEIN PA4667"/>
    <property type="match status" value="1"/>
</dbReference>
<dbReference type="OrthoDB" id="9814448at2"/>
<name>A0A1V9EAG3_9BACT</name>
<feature type="repeat" description="TPR" evidence="3">
    <location>
        <begin position="508"/>
        <end position="541"/>
    </location>
</feature>
<dbReference type="Proteomes" id="UP000192610">
    <property type="component" value="Unassembled WGS sequence"/>
</dbReference>
<accession>A0A1V9EAG3</accession>
<dbReference type="RefSeq" id="WP_081203490.1">
    <property type="nucleotide sequence ID" value="NZ_FOCZ01000005.1"/>
</dbReference>
<evidence type="ECO:0000256" key="3">
    <source>
        <dbReference type="PROSITE-ProRule" id="PRU00339"/>
    </source>
</evidence>
<keyword evidence="2 3" id="KW-0802">TPR repeat</keyword>
<dbReference type="InterPro" id="IPR011990">
    <property type="entry name" value="TPR-like_helical_dom_sf"/>
</dbReference>
<keyword evidence="5" id="KW-1185">Reference proteome</keyword>
<dbReference type="SMART" id="SM00028">
    <property type="entry name" value="TPR"/>
    <property type="match status" value="10"/>
</dbReference>
<proteinExistence type="predicted"/>
<reference evidence="5" key="1">
    <citation type="submission" date="2016-04" db="EMBL/GenBank/DDBJ databases">
        <authorList>
            <person name="Chen L."/>
            <person name="Zhuang W."/>
            <person name="Wang G."/>
        </authorList>
    </citation>
    <scope>NUCLEOTIDE SEQUENCE [LARGE SCALE GENOMIC DNA]</scope>
    <source>
        <strain evidence="5">17621</strain>
    </source>
</reference>
<dbReference type="STRING" id="354355.SAMN05660816_03295"/>
<dbReference type="SUPFAM" id="SSF48452">
    <property type="entry name" value="TPR-like"/>
    <property type="match status" value="5"/>
</dbReference>
<gene>
    <name evidence="4" type="ORF">A4H97_13120</name>
</gene>
<protein>
    <submittedName>
        <fullName evidence="4">Uncharacterized protein</fullName>
    </submittedName>
</protein>
<evidence type="ECO:0000256" key="2">
    <source>
        <dbReference type="ARBA" id="ARBA00022803"/>
    </source>
</evidence>
<dbReference type="Gene3D" id="1.25.40.10">
    <property type="entry name" value="Tetratricopeptide repeat domain"/>
    <property type="match status" value="7"/>
</dbReference>
<comment type="caution">
    <text evidence="4">The sequence shown here is derived from an EMBL/GenBank/DDBJ whole genome shotgun (WGS) entry which is preliminary data.</text>
</comment>
<dbReference type="EMBL" id="LVXG01000056">
    <property type="protein sequence ID" value="OQP43079.1"/>
    <property type="molecule type" value="Genomic_DNA"/>
</dbReference>
<dbReference type="InterPro" id="IPR019734">
    <property type="entry name" value="TPR_rpt"/>
</dbReference>
<dbReference type="InterPro" id="IPR051012">
    <property type="entry name" value="CellSynth/LPSAsmb/PSIAsmb"/>
</dbReference>
<dbReference type="Pfam" id="PF13174">
    <property type="entry name" value="TPR_6"/>
    <property type="match status" value="5"/>
</dbReference>
<dbReference type="Pfam" id="PF13432">
    <property type="entry name" value="TPR_16"/>
    <property type="match status" value="2"/>
</dbReference>